<protein>
    <submittedName>
        <fullName evidence="1">Uncharacterized protein</fullName>
    </submittedName>
</protein>
<comment type="caution">
    <text evidence="1">The sequence shown here is derived from an EMBL/GenBank/DDBJ whole genome shotgun (WGS) entry which is preliminary data.</text>
</comment>
<name>A0A448XH78_9PLAT</name>
<evidence type="ECO:0000313" key="2">
    <source>
        <dbReference type="Proteomes" id="UP000784294"/>
    </source>
</evidence>
<proteinExistence type="predicted"/>
<sequence>MPFNFTTPFLPEAILISDDLNWTGFAALTPNGNRTQFVVWHSLFSACCHCATVSRVSLGHRADVRFNVFWVFFHTKFGGGIVDEANLSLLL</sequence>
<reference evidence="1" key="1">
    <citation type="submission" date="2018-11" db="EMBL/GenBank/DDBJ databases">
        <authorList>
            <consortium name="Pathogen Informatics"/>
        </authorList>
    </citation>
    <scope>NUCLEOTIDE SEQUENCE</scope>
</reference>
<keyword evidence="2" id="KW-1185">Reference proteome</keyword>
<organism evidence="1 2">
    <name type="scientific">Protopolystoma xenopodis</name>
    <dbReference type="NCBI Taxonomy" id="117903"/>
    <lineage>
        <taxon>Eukaryota</taxon>
        <taxon>Metazoa</taxon>
        <taxon>Spiralia</taxon>
        <taxon>Lophotrochozoa</taxon>
        <taxon>Platyhelminthes</taxon>
        <taxon>Monogenea</taxon>
        <taxon>Polyopisthocotylea</taxon>
        <taxon>Polystomatidea</taxon>
        <taxon>Polystomatidae</taxon>
        <taxon>Protopolystoma</taxon>
    </lineage>
</organism>
<dbReference type="Proteomes" id="UP000784294">
    <property type="component" value="Unassembled WGS sequence"/>
</dbReference>
<dbReference type="AlphaFoldDB" id="A0A448XH78"/>
<gene>
    <name evidence="1" type="ORF">PXEA_LOCUS30156</name>
</gene>
<accession>A0A448XH78</accession>
<evidence type="ECO:0000313" key="1">
    <source>
        <dbReference type="EMBL" id="VEL36716.1"/>
    </source>
</evidence>
<dbReference type="EMBL" id="CAAALY010252977">
    <property type="protein sequence ID" value="VEL36716.1"/>
    <property type="molecule type" value="Genomic_DNA"/>
</dbReference>